<dbReference type="SUPFAM" id="SSF53756">
    <property type="entry name" value="UDP-Glycosyltransferase/glycogen phosphorylase"/>
    <property type="match status" value="1"/>
</dbReference>
<organism evidence="12 13">
    <name type="scientific">Shimia aestuarii</name>
    <dbReference type="NCBI Taxonomy" id="254406"/>
    <lineage>
        <taxon>Bacteria</taxon>
        <taxon>Pseudomonadati</taxon>
        <taxon>Pseudomonadota</taxon>
        <taxon>Alphaproteobacteria</taxon>
        <taxon>Rhodobacterales</taxon>
        <taxon>Roseobacteraceae</taxon>
    </lineage>
</organism>
<keyword evidence="13" id="KW-1185">Reference proteome</keyword>
<keyword evidence="10" id="KW-0472">Membrane</keyword>
<evidence type="ECO:0000256" key="4">
    <source>
        <dbReference type="ARBA" id="ARBA00019077"/>
    </source>
</evidence>
<evidence type="ECO:0000256" key="2">
    <source>
        <dbReference type="ARBA" id="ARBA00004713"/>
    </source>
</evidence>
<dbReference type="PANTHER" id="PTHR42755:SF1">
    <property type="entry name" value="3-DEOXY-D-MANNO-OCTULOSONIC ACID TRANSFERASE, MITOCHONDRIAL-RELATED"/>
    <property type="match status" value="1"/>
</dbReference>
<dbReference type="EC" id="2.4.99.12" evidence="3 10"/>
<sequence>MPERRPTNGLALMGYQLASRALPLIAPPLLRRRLKRGKEDPVRWREKLAEPTAQRPVGPLVWLHAVGLGEVLALRGLITAMADQRPDLSFLVTSTARSSAQVMGANLPANTQHQFLPVDAPQYIARFLDHWRPDLSIWSEQDLWPNAVIAAHKRAIPAALVNARITAQSFEKRKAGRALYRAILSRMSLIAAQEDGTARRLAALGGENIRVTGSLKSAAPPLGHDPDALRALQSALKGRTVWLAASTHAGDEAEAIAAQQALYQECSASLLILIPRNPDRAPDIEKALSAANLPHSRRSTALPTPADAVHIADTYGELGLFYRLAGKALIGGGFDDIGGHNPWEAAALDTAILFGPDTYNFAADYDHLTGADAALCVSPGQLAAALSDPRLPGMSRNAHALWQATRTALDPLATDLLALMKDTP</sequence>
<evidence type="ECO:0000313" key="13">
    <source>
        <dbReference type="Proteomes" id="UP000199144"/>
    </source>
</evidence>
<dbReference type="AlphaFoldDB" id="A0A1I4T232"/>
<accession>A0A1I4T232</accession>
<dbReference type="Gene3D" id="3.40.50.2000">
    <property type="entry name" value="Glycogen Phosphorylase B"/>
    <property type="match status" value="1"/>
</dbReference>
<feature type="active site" description="Proton acceptor" evidence="8">
    <location>
        <position position="70"/>
    </location>
</feature>
<evidence type="ECO:0000256" key="7">
    <source>
        <dbReference type="ARBA" id="ARBA00049183"/>
    </source>
</evidence>
<reference evidence="12 13" key="1">
    <citation type="submission" date="2016-10" db="EMBL/GenBank/DDBJ databases">
        <authorList>
            <person name="de Groot N.N."/>
        </authorList>
    </citation>
    <scope>NUCLEOTIDE SEQUENCE [LARGE SCALE GENOMIC DNA]</scope>
    <source>
        <strain evidence="12 13">DSM 15283</strain>
    </source>
</reference>
<name>A0A1I4T232_9RHOB</name>
<dbReference type="GO" id="GO:0005886">
    <property type="term" value="C:plasma membrane"/>
    <property type="evidence" value="ECO:0007669"/>
    <property type="project" value="UniProtKB-SubCell"/>
</dbReference>
<gene>
    <name evidence="12" type="ORF">SAMN04488042_11332</name>
</gene>
<proteinExistence type="inferred from homology"/>
<dbReference type="InterPro" id="IPR038107">
    <property type="entry name" value="Glycos_transf_N_sf"/>
</dbReference>
<protein>
    <recommendedName>
        <fullName evidence="4 10">3-deoxy-D-manno-octulosonic acid transferase</fullName>
        <shortName evidence="10">Kdo transferase</shortName>
        <ecNumber evidence="3 10">2.4.99.12</ecNumber>
    </recommendedName>
    <alternativeName>
        <fullName evidence="6 10">Lipid IV(A) 3-deoxy-D-manno-octulosonic acid transferase</fullName>
    </alternativeName>
</protein>
<dbReference type="Pfam" id="PF04413">
    <property type="entry name" value="Glycos_transf_N"/>
    <property type="match status" value="1"/>
</dbReference>
<feature type="site" description="Transition state stabilizer" evidence="9">
    <location>
        <position position="140"/>
    </location>
</feature>
<dbReference type="EMBL" id="FOTQ01000013">
    <property type="protein sequence ID" value="SFM70802.1"/>
    <property type="molecule type" value="Genomic_DNA"/>
</dbReference>
<dbReference type="Gene3D" id="3.40.50.11720">
    <property type="entry name" value="3-Deoxy-D-manno-octulosonic-acid transferase, N-terminal domain"/>
    <property type="match status" value="1"/>
</dbReference>
<evidence type="ECO:0000313" key="12">
    <source>
        <dbReference type="EMBL" id="SFM70802.1"/>
    </source>
</evidence>
<evidence type="ECO:0000256" key="6">
    <source>
        <dbReference type="ARBA" id="ARBA00031445"/>
    </source>
</evidence>
<dbReference type="STRING" id="254406.SAMN04488042_11332"/>
<evidence type="ECO:0000256" key="10">
    <source>
        <dbReference type="RuleBase" id="RU365103"/>
    </source>
</evidence>
<dbReference type="PANTHER" id="PTHR42755">
    <property type="entry name" value="3-DEOXY-MANNO-OCTULOSONATE CYTIDYLYLTRANSFERASE"/>
    <property type="match status" value="1"/>
</dbReference>
<keyword evidence="10" id="KW-1003">Cell membrane</keyword>
<comment type="catalytic activity">
    <reaction evidence="7 10">
        <text>lipid IVA (E. coli) + CMP-3-deoxy-beta-D-manno-octulosonate = alpha-Kdo-(2-&gt;6)-lipid IVA (E. coli) + CMP + H(+)</text>
        <dbReference type="Rhea" id="RHEA:28066"/>
        <dbReference type="ChEBI" id="CHEBI:15378"/>
        <dbReference type="ChEBI" id="CHEBI:58603"/>
        <dbReference type="ChEBI" id="CHEBI:60364"/>
        <dbReference type="ChEBI" id="CHEBI:60377"/>
        <dbReference type="ChEBI" id="CHEBI:85987"/>
        <dbReference type="EC" id="2.4.99.12"/>
    </reaction>
</comment>
<evidence type="ECO:0000256" key="8">
    <source>
        <dbReference type="PIRSR" id="PIRSR639901-1"/>
    </source>
</evidence>
<evidence type="ECO:0000256" key="9">
    <source>
        <dbReference type="PIRSR" id="PIRSR639901-2"/>
    </source>
</evidence>
<evidence type="ECO:0000256" key="3">
    <source>
        <dbReference type="ARBA" id="ARBA00012621"/>
    </source>
</evidence>
<comment type="function">
    <text evidence="1 10">Involved in lipopolysaccharide (LPS) biosynthesis. Catalyzes the transfer of 3-deoxy-D-manno-octulosonate (Kdo) residue(s) from CMP-Kdo to lipid IV(A), the tetraacyldisaccharide-1,4'-bisphosphate precursor of lipid A.</text>
</comment>
<feature type="site" description="Transition state stabilizer" evidence="9">
    <location>
        <position position="216"/>
    </location>
</feature>
<dbReference type="Proteomes" id="UP000199144">
    <property type="component" value="Unassembled WGS sequence"/>
</dbReference>
<comment type="pathway">
    <text evidence="2 10">Bacterial outer membrane biogenesis; LPS core biosynthesis.</text>
</comment>
<comment type="similarity">
    <text evidence="10">Belongs to the glycosyltransferase group 1 family.</text>
</comment>
<evidence type="ECO:0000256" key="5">
    <source>
        <dbReference type="ARBA" id="ARBA00022679"/>
    </source>
</evidence>
<dbReference type="UniPathway" id="UPA00958"/>
<dbReference type="GO" id="GO:0043842">
    <property type="term" value="F:Kdo transferase activity"/>
    <property type="evidence" value="ECO:0007669"/>
    <property type="project" value="UniProtKB-EC"/>
</dbReference>
<dbReference type="GO" id="GO:0009245">
    <property type="term" value="P:lipid A biosynthetic process"/>
    <property type="evidence" value="ECO:0007669"/>
    <property type="project" value="TreeGrafter"/>
</dbReference>
<comment type="subcellular location">
    <subcellularLocation>
        <location evidence="10">Cell membrane</location>
    </subcellularLocation>
</comment>
<feature type="domain" description="3-deoxy-D-manno-octulosonic-acid transferase N-terminal" evidence="11">
    <location>
        <begin position="43"/>
        <end position="217"/>
    </location>
</feature>
<dbReference type="GO" id="GO:0009244">
    <property type="term" value="P:lipopolysaccharide core region biosynthetic process"/>
    <property type="evidence" value="ECO:0007669"/>
    <property type="project" value="UniProtKB-UniRule"/>
</dbReference>
<dbReference type="InterPro" id="IPR039901">
    <property type="entry name" value="Kdotransferase"/>
</dbReference>
<evidence type="ECO:0000256" key="1">
    <source>
        <dbReference type="ARBA" id="ARBA00003394"/>
    </source>
</evidence>
<keyword evidence="10" id="KW-0448">Lipopolysaccharide biosynthesis</keyword>
<evidence type="ECO:0000259" key="11">
    <source>
        <dbReference type="Pfam" id="PF04413"/>
    </source>
</evidence>
<keyword evidence="5 10" id="KW-0808">Transferase</keyword>
<dbReference type="InterPro" id="IPR007507">
    <property type="entry name" value="Glycos_transf_N"/>
</dbReference>